<comment type="similarity">
    <text evidence="1 5">Belongs to the DNA glycosylase MPG family.</text>
</comment>
<dbReference type="GO" id="GO:0003905">
    <property type="term" value="F:alkylbase DNA N-glycosylase activity"/>
    <property type="evidence" value="ECO:0007669"/>
    <property type="project" value="InterPro"/>
</dbReference>
<dbReference type="NCBIfam" id="TIGR00567">
    <property type="entry name" value="3mg"/>
    <property type="match status" value="1"/>
</dbReference>
<dbReference type="CDD" id="cd00540">
    <property type="entry name" value="AAG"/>
    <property type="match status" value="1"/>
</dbReference>
<dbReference type="InterPro" id="IPR003180">
    <property type="entry name" value="MPG"/>
</dbReference>
<dbReference type="PANTHER" id="PTHR10429:SF0">
    <property type="entry name" value="DNA-3-METHYLADENINE GLYCOSYLASE"/>
    <property type="match status" value="1"/>
</dbReference>
<dbReference type="PATRIC" id="fig|1391654.3.peg.9280"/>
<sequence>MLAKALLGTYLVVRTPHDKRDDALSPLPPGHAGHVRVVRIVETEAYRGPKDLASHARAGLTKRTRTLLGPHGHAYVYLIYGMYDCFNVVCFGEGTGHAVLVRAGEPVLGIASDIRTDGPGRLARALGLTRAHDAVDLVESNSVYLLPRSKRPKVGVSARVGVAYAGEIAEAPWRFFDAESRFVSRPPAKSIGLGLRKDDGRSD</sequence>
<dbReference type="GO" id="GO:0003677">
    <property type="term" value="F:DNA binding"/>
    <property type="evidence" value="ECO:0007669"/>
    <property type="project" value="InterPro"/>
</dbReference>
<evidence type="ECO:0000256" key="5">
    <source>
        <dbReference type="HAMAP-Rule" id="MF_00527"/>
    </source>
</evidence>
<proteinExistence type="inferred from homology"/>
<dbReference type="Gene3D" id="3.10.300.10">
    <property type="entry name" value="Methylpurine-DNA glycosylase (MPG)"/>
    <property type="match status" value="1"/>
</dbReference>
<keyword evidence="7" id="KW-1185">Reference proteome</keyword>
<keyword evidence="2 5" id="KW-0227">DNA damage</keyword>
<protein>
    <recommendedName>
        <fullName evidence="5">Putative 3-methyladenine DNA glycosylase</fullName>
        <ecNumber evidence="5">3.2.2.-</ecNumber>
    </recommendedName>
</protein>
<evidence type="ECO:0000256" key="2">
    <source>
        <dbReference type="ARBA" id="ARBA00022763"/>
    </source>
</evidence>
<evidence type="ECO:0000256" key="3">
    <source>
        <dbReference type="ARBA" id="ARBA00022801"/>
    </source>
</evidence>
<dbReference type="EMBL" id="CP012333">
    <property type="protein sequence ID" value="AKV02493.1"/>
    <property type="molecule type" value="Genomic_DNA"/>
</dbReference>
<evidence type="ECO:0000256" key="1">
    <source>
        <dbReference type="ARBA" id="ARBA00009232"/>
    </source>
</evidence>
<dbReference type="STRING" id="1391654.AKJ09_09156"/>
<dbReference type="Proteomes" id="UP000064967">
    <property type="component" value="Chromosome"/>
</dbReference>
<evidence type="ECO:0000313" key="6">
    <source>
        <dbReference type="EMBL" id="AKV02493.1"/>
    </source>
</evidence>
<evidence type="ECO:0000313" key="7">
    <source>
        <dbReference type="Proteomes" id="UP000064967"/>
    </source>
</evidence>
<dbReference type="GO" id="GO:0006284">
    <property type="term" value="P:base-excision repair"/>
    <property type="evidence" value="ECO:0007669"/>
    <property type="project" value="InterPro"/>
</dbReference>
<accession>A0A0K1Q9T4</accession>
<dbReference type="Pfam" id="PF02245">
    <property type="entry name" value="Pur_DNA_glyco"/>
    <property type="match status" value="1"/>
</dbReference>
<organism evidence="6 7">
    <name type="scientific">Labilithrix luteola</name>
    <dbReference type="NCBI Taxonomy" id="1391654"/>
    <lineage>
        <taxon>Bacteria</taxon>
        <taxon>Pseudomonadati</taxon>
        <taxon>Myxococcota</taxon>
        <taxon>Polyangia</taxon>
        <taxon>Polyangiales</taxon>
        <taxon>Labilitrichaceae</taxon>
        <taxon>Labilithrix</taxon>
    </lineage>
</organism>
<dbReference type="InterPro" id="IPR036995">
    <property type="entry name" value="MPG_sf"/>
</dbReference>
<reference evidence="6 7" key="1">
    <citation type="submission" date="2015-08" db="EMBL/GenBank/DDBJ databases">
        <authorList>
            <person name="Babu N.S."/>
            <person name="Beckwith C.J."/>
            <person name="Beseler K.G."/>
            <person name="Brison A."/>
            <person name="Carone J.V."/>
            <person name="Caskin T.P."/>
            <person name="Diamond M."/>
            <person name="Durham M.E."/>
            <person name="Foxe J.M."/>
            <person name="Go M."/>
            <person name="Henderson B.A."/>
            <person name="Jones I.B."/>
            <person name="McGettigan J.A."/>
            <person name="Micheletti S.J."/>
            <person name="Nasrallah M.E."/>
            <person name="Ortiz D."/>
            <person name="Piller C.R."/>
            <person name="Privatt S.R."/>
            <person name="Schneider S.L."/>
            <person name="Sharp S."/>
            <person name="Smith T.C."/>
            <person name="Stanton J.D."/>
            <person name="Ullery H.E."/>
            <person name="Wilson R.J."/>
            <person name="Serrano M.G."/>
            <person name="Buck G."/>
            <person name="Lee V."/>
            <person name="Wang Y."/>
            <person name="Carvalho R."/>
            <person name="Voegtly L."/>
            <person name="Shi R."/>
            <person name="Duckworth R."/>
            <person name="Johnson A."/>
            <person name="Loviza R."/>
            <person name="Walstead R."/>
            <person name="Shah Z."/>
            <person name="Kiflezghi M."/>
            <person name="Wade K."/>
            <person name="Ball S.L."/>
            <person name="Bradley K.W."/>
            <person name="Asai D.J."/>
            <person name="Bowman C.A."/>
            <person name="Russell D.A."/>
            <person name="Pope W.H."/>
            <person name="Jacobs-Sera D."/>
            <person name="Hendrix R.W."/>
            <person name="Hatfull G.F."/>
        </authorList>
    </citation>
    <scope>NUCLEOTIDE SEQUENCE [LARGE SCALE GENOMIC DNA]</scope>
    <source>
        <strain evidence="6 7">DSM 27648</strain>
    </source>
</reference>
<dbReference type="EC" id="3.2.2.-" evidence="5"/>
<name>A0A0K1Q9T4_9BACT</name>
<keyword evidence="4 5" id="KW-0234">DNA repair</keyword>
<evidence type="ECO:0000256" key="4">
    <source>
        <dbReference type="ARBA" id="ARBA00023204"/>
    </source>
</evidence>
<dbReference type="PANTHER" id="PTHR10429">
    <property type="entry name" value="DNA-3-METHYLADENINE GLYCOSYLASE"/>
    <property type="match status" value="1"/>
</dbReference>
<keyword evidence="3 5" id="KW-0378">Hydrolase</keyword>
<dbReference type="KEGG" id="llu:AKJ09_09156"/>
<dbReference type="InterPro" id="IPR011034">
    <property type="entry name" value="Formyl_transferase-like_C_sf"/>
</dbReference>
<dbReference type="SUPFAM" id="SSF50486">
    <property type="entry name" value="FMT C-terminal domain-like"/>
    <property type="match status" value="1"/>
</dbReference>
<dbReference type="AlphaFoldDB" id="A0A0K1Q9T4"/>
<gene>
    <name evidence="6" type="ORF">AKJ09_09156</name>
</gene>
<dbReference type="HAMAP" id="MF_00527">
    <property type="entry name" value="3MGH"/>
    <property type="match status" value="1"/>
</dbReference>